<feature type="non-terminal residue" evidence="1">
    <location>
        <position position="52"/>
    </location>
</feature>
<protein>
    <submittedName>
        <fullName evidence="1">Uncharacterized protein</fullName>
    </submittedName>
</protein>
<feature type="non-terminal residue" evidence="1">
    <location>
        <position position="1"/>
    </location>
</feature>
<sequence>KFEVGCEEVRIYDTTVTFDEINPRDSAVTTVYWNTALTHPGYYGEIGDCDFI</sequence>
<dbReference type="AlphaFoldDB" id="X1QNK3"/>
<gene>
    <name evidence="1" type="ORF">S06H3_66637</name>
</gene>
<evidence type="ECO:0000313" key="1">
    <source>
        <dbReference type="EMBL" id="GAI69828.1"/>
    </source>
</evidence>
<organism evidence="1">
    <name type="scientific">marine sediment metagenome</name>
    <dbReference type="NCBI Taxonomy" id="412755"/>
    <lineage>
        <taxon>unclassified sequences</taxon>
        <taxon>metagenomes</taxon>
        <taxon>ecological metagenomes</taxon>
    </lineage>
</organism>
<proteinExistence type="predicted"/>
<accession>X1QNK3</accession>
<name>X1QNK3_9ZZZZ</name>
<reference evidence="1" key="1">
    <citation type="journal article" date="2014" name="Front. Microbiol.">
        <title>High frequency of phylogenetically diverse reductive dehalogenase-homologous genes in deep subseafloor sedimentary metagenomes.</title>
        <authorList>
            <person name="Kawai M."/>
            <person name="Futagami T."/>
            <person name="Toyoda A."/>
            <person name="Takaki Y."/>
            <person name="Nishi S."/>
            <person name="Hori S."/>
            <person name="Arai W."/>
            <person name="Tsubouchi T."/>
            <person name="Morono Y."/>
            <person name="Uchiyama I."/>
            <person name="Ito T."/>
            <person name="Fujiyama A."/>
            <person name="Inagaki F."/>
            <person name="Takami H."/>
        </authorList>
    </citation>
    <scope>NUCLEOTIDE SEQUENCE</scope>
    <source>
        <strain evidence="1">Expedition CK06-06</strain>
    </source>
</reference>
<dbReference type="EMBL" id="BARV01045536">
    <property type="protein sequence ID" value="GAI69828.1"/>
    <property type="molecule type" value="Genomic_DNA"/>
</dbReference>
<comment type="caution">
    <text evidence="1">The sequence shown here is derived from an EMBL/GenBank/DDBJ whole genome shotgun (WGS) entry which is preliminary data.</text>
</comment>